<evidence type="ECO:0000256" key="1">
    <source>
        <dbReference type="SAM" id="MobiDB-lite"/>
    </source>
</evidence>
<proteinExistence type="predicted"/>
<accession>A0A4Y3QY44</accession>
<keyword evidence="2" id="KW-0472">Membrane</keyword>
<dbReference type="EMBL" id="BJMM01000011">
    <property type="protein sequence ID" value="GEB50161.1"/>
    <property type="molecule type" value="Genomic_DNA"/>
</dbReference>
<dbReference type="PANTHER" id="PTHR45725:SF18">
    <property type="entry name" value="ORC1-LIKE AAA ATPASE DOMAIN-CONTAINING PROTEIN"/>
    <property type="match status" value="1"/>
</dbReference>
<feature type="region of interest" description="Disordered" evidence="1">
    <location>
        <begin position="443"/>
        <end position="469"/>
    </location>
</feature>
<keyword evidence="6" id="KW-1185">Reference proteome</keyword>
<feature type="compositionally biased region" description="Basic and acidic residues" evidence="1">
    <location>
        <begin position="268"/>
        <end position="277"/>
    </location>
</feature>
<keyword evidence="3" id="KW-0732">Signal</keyword>
<feature type="compositionally biased region" description="Basic and acidic residues" evidence="1">
    <location>
        <begin position="251"/>
        <end position="260"/>
    </location>
</feature>
<evidence type="ECO:0000313" key="6">
    <source>
        <dbReference type="Proteomes" id="UP000319210"/>
    </source>
</evidence>
<protein>
    <recommendedName>
        <fullName evidence="4">Htaa domain-containing protein</fullName>
    </recommendedName>
</protein>
<feature type="region of interest" description="Disordered" evidence="1">
    <location>
        <begin position="497"/>
        <end position="640"/>
    </location>
</feature>
<feature type="compositionally biased region" description="Basic residues" evidence="1">
    <location>
        <begin position="497"/>
        <end position="509"/>
    </location>
</feature>
<feature type="transmembrane region" description="Helical" evidence="2">
    <location>
        <begin position="476"/>
        <end position="497"/>
    </location>
</feature>
<feature type="signal peptide" evidence="3">
    <location>
        <begin position="1"/>
        <end position="40"/>
    </location>
</feature>
<evidence type="ECO:0000256" key="2">
    <source>
        <dbReference type="SAM" id="Phobius"/>
    </source>
</evidence>
<evidence type="ECO:0000313" key="5">
    <source>
        <dbReference type="EMBL" id="GEB50161.1"/>
    </source>
</evidence>
<name>A0A4Y3QY44_STRCI</name>
<comment type="caution">
    <text evidence="5">The sequence shown here is derived from an EMBL/GenBank/DDBJ whole genome shotgun (WGS) entry which is preliminary data.</text>
</comment>
<dbReference type="PANTHER" id="PTHR45725">
    <property type="entry name" value="FORMIN HOMOLOGY 2 FAMILY MEMBER"/>
    <property type="match status" value="1"/>
</dbReference>
<dbReference type="InterPro" id="IPR007331">
    <property type="entry name" value="Htaa"/>
</dbReference>
<dbReference type="AlphaFoldDB" id="A0A4Y3QY44"/>
<keyword evidence="2" id="KW-1133">Transmembrane helix</keyword>
<reference evidence="5 6" key="1">
    <citation type="submission" date="2019-06" db="EMBL/GenBank/DDBJ databases">
        <title>Whole genome shotgun sequence of Streptomyces cacaoi subsp. cacaoi NBRC 12748.</title>
        <authorList>
            <person name="Hosoyama A."/>
            <person name="Uohara A."/>
            <person name="Ohji S."/>
            <person name="Ichikawa N."/>
        </authorList>
    </citation>
    <scope>NUCLEOTIDE SEQUENCE [LARGE SCALE GENOMIC DNA]</scope>
    <source>
        <strain evidence="5 6">NBRC 12748</strain>
    </source>
</reference>
<feature type="compositionally biased region" description="Low complexity" evidence="1">
    <location>
        <begin position="528"/>
        <end position="613"/>
    </location>
</feature>
<feature type="region of interest" description="Disordered" evidence="1">
    <location>
        <begin position="40"/>
        <end position="67"/>
    </location>
</feature>
<evidence type="ECO:0000259" key="4">
    <source>
        <dbReference type="Pfam" id="PF04213"/>
    </source>
</evidence>
<dbReference type="Pfam" id="PF04213">
    <property type="entry name" value="HtaA"/>
    <property type="match status" value="2"/>
</dbReference>
<gene>
    <name evidence="5" type="ORF">SCA03_27120</name>
</gene>
<feature type="compositionally biased region" description="Low complexity" evidence="1">
    <location>
        <begin position="40"/>
        <end position="59"/>
    </location>
</feature>
<evidence type="ECO:0000256" key="3">
    <source>
        <dbReference type="SAM" id="SignalP"/>
    </source>
</evidence>
<feature type="domain" description="Htaa" evidence="4">
    <location>
        <begin position="281"/>
        <end position="432"/>
    </location>
</feature>
<dbReference type="InterPro" id="IPR051425">
    <property type="entry name" value="Formin_Homology"/>
</dbReference>
<sequence>MRPRTRRGPRFRRPRAVTPLVALPLLAGLALPALPTPATAVPAAPPGSARAAAPAAPAAQDGQRTVSGGRLDWGVKSSFQSYVTGPVAKGRWTLLDGAATSGESTFRFHSAHGRYDPGKGSLDASFSGGVRFTGHRQADGSARLDLTLANPAVRVTGGSGTLFADIRSKARSSGEVTTRTRVPFASLDLSGVHMRGGSSPIALTRVPAELTAQGAESFAGYYRAGTPLDPVGLSVDLKPAGQGAGDGTDTADGRGARPDSSRTPGRSHGHDGPGVHDIHDAAVDWGIRRTFREYVTGSVARGRWRLSDGARDGGALFRFPAGEGEYDARRHTLTARFSGAVHFRGERLDLRLAAFSVRIEDGTGTLTAEVTREGRTRHRQRLVTFRASDKELEPDDDGLIALDEVPAALTRQGAAAFDGMYAEGATMDPVSLAVALDDDARLPPLPDLGSGADPRADSSHAPGRTVASSSASASSFPWLAGAAAAAALLAAAAFTLHRSRSRSRSRRRAPASAPSGEGSTEGSAGHGSAAKDASAPAVSAKGAPAGDAPAPAAPANEDPVAGASAPDAALASDAATSCDGPVQGAPAEGGSPAGDASAPAAPAKGGPVPDGPASDAGAPGRPSDARPTRTPPAGRDPGRP</sequence>
<feature type="domain" description="Htaa" evidence="4">
    <location>
        <begin position="69"/>
        <end position="233"/>
    </location>
</feature>
<feature type="chain" id="PRO_5021308367" description="Htaa domain-containing protein" evidence="3">
    <location>
        <begin position="41"/>
        <end position="640"/>
    </location>
</feature>
<organism evidence="5 6">
    <name type="scientific">Streptomyces cacaoi</name>
    <dbReference type="NCBI Taxonomy" id="1898"/>
    <lineage>
        <taxon>Bacteria</taxon>
        <taxon>Bacillati</taxon>
        <taxon>Actinomycetota</taxon>
        <taxon>Actinomycetes</taxon>
        <taxon>Kitasatosporales</taxon>
        <taxon>Streptomycetaceae</taxon>
        <taxon>Streptomyces</taxon>
    </lineage>
</organism>
<keyword evidence="2" id="KW-0812">Transmembrane</keyword>
<feature type="region of interest" description="Disordered" evidence="1">
    <location>
        <begin position="233"/>
        <end position="277"/>
    </location>
</feature>
<dbReference type="Proteomes" id="UP000319210">
    <property type="component" value="Unassembled WGS sequence"/>
</dbReference>